<dbReference type="PANTHER" id="PTHR31973:SF191">
    <property type="entry name" value="OS05G0489400 PROTEIN"/>
    <property type="match status" value="1"/>
</dbReference>
<dbReference type="InterPro" id="IPR058594">
    <property type="entry name" value="PB1-like_dom_pln"/>
</dbReference>
<gene>
    <name evidence="2" type="ORF">KSP39_PZI008448</name>
</gene>
<evidence type="ECO:0000313" key="2">
    <source>
        <dbReference type="EMBL" id="KAK8944768.1"/>
    </source>
</evidence>
<sequence length="424" mass="49803">MVWMLRENDSRPNICYMSYEVSIFTIRLHHSGLFIWSANILYRSDVVSLFDYCDCNFILLKDLHDMTEQVGHLGWLRFFCCPGGFVDRSNMNLILNDDDVTNLIRYINSEKIVEVYVETVEAHNDHDSEVDRSLEKPIIEIENDSDSMNNEDDTDECDSTFSDDFEEGEYDYDDIDFDEYVDEALEWVGMKEPNEISGKQSNQFIEHYNNRILPTSNPNKGQSSHYHIYEGNARESNFEFEVGLCFNAGEDFRDAVRTYSNMHGKPIKFTKNCRDKIQVTCDCGWVIYASFISKNDTTFQVKTIKGQHSCYRVPSSKHCTSDYLAQKYQNQLRNNPKWPINSMQEMMQMENRTSLFIWKMYRAKKHANKIIHGIELEQYASIWDYCEEICQTNPNTTVKVHCKQVTDSQKCIFKRLYICWGALK</sequence>
<protein>
    <recommendedName>
        <fullName evidence="1">PB1-like domain-containing protein</fullName>
    </recommendedName>
</protein>
<accession>A0AAP0G8Z3</accession>
<proteinExistence type="predicted"/>
<evidence type="ECO:0000259" key="1">
    <source>
        <dbReference type="Pfam" id="PF26130"/>
    </source>
</evidence>
<evidence type="ECO:0000313" key="3">
    <source>
        <dbReference type="Proteomes" id="UP001418222"/>
    </source>
</evidence>
<dbReference type="AlphaFoldDB" id="A0AAP0G8Z3"/>
<dbReference type="PANTHER" id="PTHR31973">
    <property type="entry name" value="POLYPROTEIN, PUTATIVE-RELATED"/>
    <property type="match status" value="1"/>
</dbReference>
<organism evidence="2 3">
    <name type="scientific">Platanthera zijinensis</name>
    <dbReference type="NCBI Taxonomy" id="2320716"/>
    <lineage>
        <taxon>Eukaryota</taxon>
        <taxon>Viridiplantae</taxon>
        <taxon>Streptophyta</taxon>
        <taxon>Embryophyta</taxon>
        <taxon>Tracheophyta</taxon>
        <taxon>Spermatophyta</taxon>
        <taxon>Magnoliopsida</taxon>
        <taxon>Liliopsida</taxon>
        <taxon>Asparagales</taxon>
        <taxon>Orchidaceae</taxon>
        <taxon>Orchidoideae</taxon>
        <taxon>Orchideae</taxon>
        <taxon>Orchidinae</taxon>
        <taxon>Platanthera</taxon>
    </lineage>
</organism>
<dbReference type="Pfam" id="PF26130">
    <property type="entry name" value="PB1-like"/>
    <property type="match status" value="1"/>
</dbReference>
<comment type="caution">
    <text evidence="2">The sequence shown here is derived from an EMBL/GenBank/DDBJ whole genome shotgun (WGS) entry which is preliminary data.</text>
</comment>
<feature type="domain" description="PB1-like" evidence="1">
    <location>
        <begin position="24"/>
        <end position="118"/>
    </location>
</feature>
<name>A0AAP0G8Z3_9ASPA</name>
<dbReference type="EMBL" id="JBBWWQ010000006">
    <property type="protein sequence ID" value="KAK8944768.1"/>
    <property type="molecule type" value="Genomic_DNA"/>
</dbReference>
<dbReference type="Proteomes" id="UP001418222">
    <property type="component" value="Unassembled WGS sequence"/>
</dbReference>
<keyword evidence="3" id="KW-1185">Reference proteome</keyword>
<reference evidence="2 3" key="1">
    <citation type="journal article" date="2022" name="Nat. Plants">
        <title>Genomes of leafy and leafless Platanthera orchids illuminate the evolution of mycoheterotrophy.</title>
        <authorList>
            <person name="Li M.H."/>
            <person name="Liu K.W."/>
            <person name="Li Z."/>
            <person name="Lu H.C."/>
            <person name="Ye Q.L."/>
            <person name="Zhang D."/>
            <person name="Wang J.Y."/>
            <person name="Li Y.F."/>
            <person name="Zhong Z.M."/>
            <person name="Liu X."/>
            <person name="Yu X."/>
            <person name="Liu D.K."/>
            <person name="Tu X.D."/>
            <person name="Liu B."/>
            <person name="Hao Y."/>
            <person name="Liao X.Y."/>
            <person name="Jiang Y.T."/>
            <person name="Sun W.H."/>
            <person name="Chen J."/>
            <person name="Chen Y.Q."/>
            <person name="Ai Y."/>
            <person name="Zhai J.W."/>
            <person name="Wu S.S."/>
            <person name="Zhou Z."/>
            <person name="Hsiao Y.Y."/>
            <person name="Wu W.L."/>
            <person name="Chen Y.Y."/>
            <person name="Lin Y.F."/>
            <person name="Hsu J.L."/>
            <person name="Li C.Y."/>
            <person name="Wang Z.W."/>
            <person name="Zhao X."/>
            <person name="Zhong W.Y."/>
            <person name="Ma X.K."/>
            <person name="Ma L."/>
            <person name="Huang J."/>
            <person name="Chen G.Z."/>
            <person name="Huang M.Z."/>
            <person name="Huang L."/>
            <person name="Peng D.H."/>
            <person name="Luo Y.B."/>
            <person name="Zou S.Q."/>
            <person name="Chen S.P."/>
            <person name="Lan S."/>
            <person name="Tsai W.C."/>
            <person name="Van de Peer Y."/>
            <person name="Liu Z.J."/>
        </authorList>
    </citation>
    <scope>NUCLEOTIDE SEQUENCE [LARGE SCALE GENOMIC DNA]</scope>
    <source>
        <strain evidence="2">Lor287</strain>
    </source>
</reference>